<dbReference type="InterPro" id="IPR032675">
    <property type="entry name" value="LRR_dom_sf"/>
</dbReference>
<evidence type="ECO:0000313" key="1">
    <source>
        <dbReference type="EMBL" id="KDQ55415.1"/>
    </source>
</evidence>
<evidence type="ECO:0000313" key="2">
    <source>
        <dbReference type="Proteomes" id="UP000027265"/>
    </source>
</evidence>
<sequence>MTKGSINAAPVNKLPVELLSYIFNLGTHSKDIRLEDRDEDEDEGHLDFDPFCEVFPHTVASVNRHWRRVALSTSTIWTNVCVTISDIVVGDGDDDGIWRTKAPARTSRLDTSRVDLQLIRSRSSPLDIIIDSRDPDWDFSEPESYSDHNMGYDPDHPFSSTHMMKVLYLLLPHLPRWRSLAILTDTYAPMYTALTILSNSTSDYHFAHAPLLESLILMRCNEFASYCPSFSPPHLKGALLPFAQTGLPQLRKLVLSGVHVDWSAVHTILPLSSKDRGELERGLETLELGYHSEDVRPTPKEFADILKRCPDLRRLTVRVSGPVWEGDTFDRSEMGEETTDAGCVCLPELQSLTIGYTDVMDATSMLAMMEASNLRAVRLEDTNHAASLHDEDSTPLLEYFATGPVDDLEGYGPEVGKGAHCVSPFPMLEDVTLERVQTSTHAAFELFYSALPNLKSLSLAHASVSAYMALWPKEFSPDPSSPNQLPNLESLRVRTDQFPMDWITSLVHHRSLVGLGLKRIRIDPVEGEDDWEEEVVDLTLGIDALTYEDNVDVAMRTSEDRLIWNEEDEAFKPGGAFDDPIFDSFFPPSHAFI</sequence>
<dbReference type="OrthoDB" id="3237066at2759"/>
<protein>
    <submittedName>
        <fullName evidence="1">Uncharacterized protein</fullName>
    </submittedName>
</protein>
<accession>A0A067PNP0</accession>
<dbReference type="Proteomes" id="UP000027265">
    <property type="component" value="Unassembled WGS sequence"/>
</dbReference>
<proteinExistence type="predicted"/>
<dbReference type="HOGENOM" id="CLU_020999_2_0_1"/>
<dbReference type="STRING" id="933084.A0A067PNP0"/>
<dbReference type="SUPFAM" id="SSF52047">
    <property type="entry name" value="RNI-like"/>
    <property type="match status" value="1"/>
</dbReference>
<gene>
    <name evidence="1" type="ORF">JAAARDRAFT_37438</name>
</gene>
<dbReference type="EMBL" id="KL197725">
    <property type="protein sequence ID" value="KDQ55415.1"/>
    <property type="molecule type" value="Genomic_DNA"/>
</dbReference>
<dbReference type="Gene3D" id="3.80.10.10">
    <property type="entry name" value="Ribonuclease Inhibitor"/>
    <property type="match status" value="1"/>
</dbReference>
<dbReference type="InParanoid" id="A0A067PNP0"/>
<organism evidence="1 2">
    <name type="scientific">Jaapia argillacea MUCL 33604</name>
    <dbReference type="NCBI Taxonomy" id="933084"/>
    <lineage>
        <taxon>Eukaryota</taxon>
        <taxon>Fungi</taxon>
        <taxon>Dikarya</taxon>
        <taxon>Basidiomycota</taxon>
        <taxon>Agaricomycotina</taxon>
        <taxon>Agaricomycetes</taxon>
        <taxon>Agaricomycetidae</taxon>
        <taxon>Jaapiales</taxon>
        <taxon>Jaapiaceae</taxon>
        <taxon>Jaapia</taxon>
    </lineage>
</organism>
<keyword evidence="2" id="KW-1185">Reference proteome</keyword>
<reference evidence="2" key="1">
    <citation type="journal article" date="2014" name="Proc. Natl. Acad. Sci. U.S.A.">
        <title>Extensive sampling of basidiomycete genomes demonstrates inadequacy of the white-rot/brown-rot paradigm for wood decay fungi.</title>
        <authorList>
            <person name="Riley R."/>
            <person name="Salamov A.A."/>
            <person name="Brown D.W."/>
            <person name="Nagy L.G."/>
            <person name="Floudas D."/>
            <person name="Held B.W."/>
            <person name="Levasseur A."/>
            <person name="Lombard V."/>
            <person name="Morin E."/>
            <person name="Otillar R."/>
            <person name="Lindquist E.A."/>
            <person name="Sun H."/>
            <person name="LaButti K.M."/>
            <person name="Schmutz J."/>
            <person name="Jabbour D."/>
            <person name="Luo H."/>
            <person name="Baker S.E."/>
            <person name="Pisabarro A.G."/>
            <person name="Walton J.D."/>
            <person name="Blanchette R.A."/>
            <person name="Henrissat B."/>
            <person name="Martin F."/>
            <person name="Cullen D."/>
            <person name="Hibbett D.S."/>
            <person name="Grigoriev I.V."/>
        </authorList>
    </citation>
    <scope>NUCLEOTIDE SEQUENCE [LARGE SCALE GENOMIC DNA]</scope>
    <source>
        <strain evidence="2">MUCL 33604</strain>
    </source>
</reference>
<name>A0A067PNP0_9AGAM</name>
<dbReference type="AlphaFoldDB" id="A0A067PNP0"/>